<protein>
    <recommendedName>
        <fullName evidence="3">Ku domain-containing protein</fullName>
    </recommendedName>
</protein>
<feature type="compositionally biased region" description="Low complexity" evidence="2">
    <location>
        <begin position="467"/>
        <end position="483"/>
    </location>
</feature>
<dbReference type="SMART" id="SM00559">
    <property type="entry name" value="Ku78"/>
    <property type="match status" value="1"/>
</dbReference>
<feature type="compositionally biased region" description="Low complexity" evidence="2">
    <location>
        <begin position="46"/>
        <end position="61"/>
    </location>
</feature>
<reference evidence="4" key="1">
    <citation type="submission" date="2023-10" db="EMBL/GenBank/DDBJ databases">
        <authorList>
            <person name="Chen Y."/>
            <person name="Shah S."/>
            <person name="Dougan E. K."/>
            <person name="Thang M."/>
            <person name="Chan C."/>
        </authorList>
    </citation>
    <scope>NUCLEOTIDE SEQUENCE [LARGE SCALE GENOMIC DNA]</scope>
</reference>
<feature type="domain" description="Ku" evidence="3">
    <location>
        <begin position="81"/>
        <end position="221"/>
    </location>
</feature>
<evidence type="ECO:0000313" key="5">
    <source>
        <dbReference type="Proteomes" id="UP001189429"/>
    </source>
</evidence>
<organism evidence="4 5">
    <name type="scientific">Prorocentrum cordatum</name>
    <dbReference type="NCBI Taxonomy" id="2364126"/>
    <lineage>
        <taxon>Eukaryota</taxon>
        <taxon>Sar</taxon>
        <taxon>Alveolata</taxon>
        <taxon>Dinophyceae</taxon>
        <taxon>Prorocentrales</taxon>
        <taxon>Prorocentraceae</taxon>
        <taxon>Prorocentrum</taxon>
    </lineage>
</organism>
<accession>A0ABN9U414</accession>
<gene>
    <name evidence="4" type="ORF">PCOR1329_LOCUS45013</name>
</gene>
<proteinExistence type="predicted"/>
<evidence type="ECO:0000256" key="1">
    <source>
        <dbReference type="ARBA" id="ARBA00023125"/>
    </source>
</evidence>
<dbReference type="SUPFAM" id="SSF100939">
    <property type="entry name" value="SPOC domain-like"/>
    <property type="match status" value="1"/>
</dbReference>
<name>A0ABN9U414_9DINO</name>
<comment type="caution">
    <text evidence="4">The sequence shown here is derived from an EMBL/GenBank/DDBJ whole genome shotgun (WGS) entry which is preliminary data.</text>
</comment>
<dbReference type="InterPro" id="IPR036494">
    <property type="entry name" value="Ku_C_sf"/>
</dbReference>
<dbReference type="Pfam" id="PF02735">
    <property type="entry name" value="Ku"/>
    <property type="match status" value="1"/>
</dbReference>
<evidence type="ECO:0000313" key="4">
    <source>
        <dbReference type="EMBL" id="CAK0853612.1"/>
    </source>
</evidence>
<dbReference type="Gene3D" id="1.10.1600.10">
    <property type="match status" value="1"/>
</dbReference>
<feature type="region of interest" description="Disordered" evidence="2">
    <location>
        <begin position="440"/>
        <end position="538"/>
    </location>
</feature>
<dbReference type="SUPFAM" id="SSF101420">
    <property type="entry name" value="C-terminal domain of Ku80"/>
    <property type="match status" value="1"/>
</dbReference>
<keyword evidence="5" id="KW-1185">Reference proteome</keyword>
<evidence type="ECO:0000259" key="3">
    <source>
        <dbReference type="SMART" id="SM00559"/>
    </source>
</evidence>
<dbReference type="Gene3D" id="1.25.40.240">
    <property type="entry name" value="Ku, C-terminal domain"/>
    <property type="match status" value="1"/>
</dbReference>
<dbReference type="InterPro" id="IPR016194">
    <property type="entry name" value="SPOC-like_C_dom_sf"/>
</dbReference>
<dbReference type="Proteomes" id="UP001189429">
    <property type="component" value="Unassembled WGS sequence"/>
</dbReference>
<dbReference type="EMBL" id="CAUYUJ010015409">
    <property type="protein sequence ID" value="CAK0853612.1"/>
    <property type="molecule type" value="Genomic_DNA"/>
</dbReference>
<feature type="region of interest" description="Disordered" evidence="2">
    <location>
        <begin position="35"/>
        <end position="64"/>
    </location>
</feature>
<feature type="compositionally biased region" description="Low complexity" evidence="2">
    <location>
        <begin position="441"/>
        <end position="459"/>
    </location>
</feature>
<sequence>MCVKPVEQRCKVRMVMTISPDVQIPIGVYSKTVRAGPPSMKKCSKGPAGAAADPAGAPSAGSKDDGVIVDRTYRLVDDPEGEEVKKEDMIKGHKYGQSIVPMSEYDEAALMYTCERTLTALGFARADAIGPEHSMQQVDVVAADLGNRWAHCAFESLVDAMVARDVALVARYSFRKNAQPRLVALFPSRGPRGSSSSLVMQYLPFEEDIREWVVASLPATSAVQRDAVSVLLDSMSLEEPASGRLDADEALRPEDTHNPCLSRFYSFLTRRAMDAAAKVPGPGPEMLSMLEPPAHIAERAVSSGAAELLKGAFAFERVEKKVGKKRTFWREAVAQKRSEADIGEVDVKRIRVDGVAKKDEDGEDEGAMKKEESPDLFAAPEMAAPVDSAPPAPLLRVGTVNPVRDFEQWLACRPGCVDTAGAAIQQMCGVVDRLVEERGQSATARRSAACRRSGGAAPRWARRRRTTPSPAGCAARAARASGRPRGEPSWGSSPTQRCPPARSPRRRPEPSSPGRTSPPRRPPRLPAARWPPGRPRRR</sequence>
<dbReference type="PANTHER" id="PTHR12604">
    <property type="entry name" value="KU AUTOANTIGEN DNA HELICASE"/>
    <property type="match status" value="1"/>
</dbReference>
<evidence type="ECO:0000256" key="2">
    <source>
        <dbReference type="SAM" id="MobiDB-lite"/>
    </source>
</evidence>
<dbReference type="PANTHER" id="PTHR12604:SF4">
    <property type="entry name" value="X-RAY REPAIR CROSS-COMPLEMENTING PROTEIN 5"/>
    <property type="match status" value="1"/>
</dbReference>
<dbReference type="Gene3D" id="2.40.290.10">
    <property type="match status" value="1"/>
</dbReference>
<keyword evidence="1" id="KW-0238">DNA-binding</keyword>
<dbReference type="InterPro" id="IPR006164">
    <property type="entry name" value="DNA_bd_Ku70/Ku80"/>
</dbReference>